<organism evidence="3 4">
    <name type="scientific">Prorocentrum cordatum</name>
    <dbReference type="NCBI Taxonomy" id="2364126"/>
    <lineage>
        <taxon>Eukaryota</taxon>
        <taxon>Sar</taxon>
        <taxon>Alveolata</taxon>
        <taxon>Dinophyceae</taxon>
        <taxon>Prorocentrales</taxon>
        <taxon>Prorocentraceae</taxon>
        <taxon>Prorocentrum</taxon>
    </lineage>
</organism>
<feature type="compositionally biased region" description="Basic residues" evidence="2">
    <location>
        <begin position="239"/>
        <end position="250"/>
    </location>
</feature>
<dbReference type="SUPFAM" id="SSF53448">
    <property type="entry name" value="Nucleotide-diphospho-sugar transferases"/>
    <property type="match status" value="1"/>
</dbReference>
<name>A0ABN9P958_9DINO</name>
<dbReference type="EMBL" id="CAUYUJ010000214">
    <property type="protein sequence ID" value="CAK0789287.1"/>
    <property type="molecule type" value="Genomic_DNA"/>
</dbReference>
<keyword evidence="1" id="KW-0808">Transferase</keyword>
<gene>
    <name evidence="3" type="ORF">PCOR1329_LOCUS909</name>
</gene>
<feature type="region of interest" description="Disordered" evidence="2">
    <location>
        <begin position="224"/>
        <end position="250"/>
    </location>
</feature>
<dbReference type="InterPro" id="IPR051706">
    <property type="entry name" value="Glycosyltransferase_domain"/>
</dbReference>
<dbReference type="PANTHER" id="PTHR32385">
    <property type="entry name" value="MANNOSYL PHOSPHORYLINOSITOL CERAMIDE SYNTHASE"/>
    <property type="match status" value="1"/>
</dbReference>
<evidence type="ECO:0000313" key="3">
    <source>
        <dbReference type="EMBL" id="CAK0789287.1"/>
    </source>
</evidence>
<accession>A0ABN9P958</accession>
<reference evidence="3" key="1">
    <citation type="submission" date="2023-10" db="EMBL/GenBank/DDBJ databases">
        <authorList>
            <person name="Chen Y."/>
            <person name="Shah S."/>
            <person name="Dougan E. K."/>
            <person name="Thang M."/>
            <person name="Chan C."/>
        </authorList>
    </citation>
    <scope>NUCLEOTIDE SEQUENCE [LARGE SCALE GENOMIC DNA]</scope>
</reference>
<comment type="caution">
    <text evidence="3">The sequence shown here is derived from an EMBL/GenBank/DDBJ whole genome shotgun (WGS) entry which is preliminary data.</text>
</comment>
<sequence>MDDSVRKISMLLAAKGITDVDKAYFNLRPGAFRADVWRLMQLWAEGGVYLDANINLTHELTYWIDFSNDELVVVRDTGVKDGIWNAMMAAEQGNQYLQNALADITSHILTHYYGTNPLAITGPIALGSSFMKDHRYPNGLRRELEWKGGKVNNTKTAEVVAQKDEKLHDKDPSKHYDPMWRHHQVYCDQKGPTPDNGKCPEGSWKNADGSVKYVDHVVHHSTVASHAGHQAASHGYETRRRRFTRHMTTR</sequence>
<feature type="compositionally biased region" description="Low complexity" evidence="2">
    <location>
        <begin position="224"/>
        <end position="235"/>
    </location>
</feature>
<dbReference type="Gene3D" id="3.90.550.20">
    <property type="match status" value="1"/>
</dbReference>
<evidence type="ECO:0000313" key="4">
    <source>
        <dbReference type="Proteomes" id="UP001189429"/>
    </source>
</evidence>
<evidence type="ECO:0000256" key="1">
    <source>
        <dbReference type="ARBA" id="ARBA00022679"/>
    </source>
</evidence>
<dbReference type="PANTHER" id="PTHR32385:SF15">
    <property type="entry name" value="INOSITOL PHOSPHOCERAMIDE MANNOSYLTRANSFERASE 1"/>
    <property type="match status" value="1"/>
</dbReference>
<dbReference type="Proteomes" id="UP001189429">
    <property type="component" value="Unassembled WGS sequence"/>
</dbReference>
<dbReference type="InterPro" id="IPR029044">
    <property type="entry name" value="Nucleotide-diphossugar_trans"/>
</dbReference>
<keyword evidence="4" id="KW-1185">Reference proteome</keyword>
<dbReference type="InterPro" id="IPR007577">
    <property type="entry name" value="GlycoTrfase_DXD_sugar-bd_CS"/>
</dbReference>
<proteinExistence type="predicted"/>
<protein>
    <submittedName>
        <fullName evidence="3">Uncharacterized protein</fullName>
    </submittedName>
</protein>
<dbReference type="Pfam" id="PF04488">
    <property type="entry name" value="Gly_transf_sug"/>
    <property type="match status" value="1"/>
</dbReference>
<evidence type="ECO:0000256" key="2">
    <source>
        <dbReference type="SAM" id="MobiDB-lite"/>
    </source>
</evidence>